<accession>A0A841C3C7</accession>
<dbReference type="InterPro" id="IPR025490">
    <property type="entry name" value="RqcP"/>
</dbReference>
<dbReference type="PROSITE" id="PS50889">
    <property type="entry name" value="S4"/>
    <property type="match status" value="1"/>
</dbReference>
<dbReference type="CDD" id="cd00165">
    <property type="entry name" value="S4"/>
    <property type="match status" value="1"/>
</dbReference>
<keyword evidence="3 5" id="KW-0694">RNA-binding</keyword>
<dbReference type="AlphaFoldDB" id="A0A841C3C7"/>
<dbReference type="InterPro" id="IPR036986">
    <property type="entry name" value="S4_RNA-bd_sf"/>
</dbReference>
<dbReference type="InterPro" id="IPR002942">
    <property type="entry name" value="S4_RNA-bd"/>
</dbReference>
<evidence type="ECO:0000256" key="2">
    <source>
        <dbReference type="ARBA" id="ARBA00022730"/>
    </source>
</evidence>
<dbReference type="Pfam" id="PF01479">
    <property type="entry name" value="S4"/>
    <property type="match status" value="1"/>
</dbReference>
<comment type="similarity">
    <text evidence="5">Belongs to the RqcP family.</text>
</comment>
<dbReference type="Gene3D" id="3.10.290.10">
    <property type="entry name" value="RNA-binding S4 domain"/>
    <property type="match status" value="1"/>
</dbReference>
<dbReference type="GO" id="GO:0072344">
    <property type="term" value="P:rescue of stalled ribosome"/>
    <property type="evidence" value="ECO:0007669"/>
    <property type="project" value="UniProtKB-UniRule"/>
</dbReference>
<proteinExistence type="inferred from homology"/>
<dbReference type="SUPFAM" id="SSF55174">
    <property type="entry name" value="Alpha-L RNA-binding motif"/>
    <property type="match status" value="1"/>
</dbReference>
<reference evidence="7 8" key="1">
    <citation type="submission" date="2020-08" db="EMBL/GenBank/DDBJ databases">
        <title>Genomic Encyclopedia of Type Strains, Phase IV (KMG-IV): sequencing the most valuable type-strain genomes for metagenomic binning, comparative biology and taxonomic classification.</title>
        <authorList>
            <person name="Goeker M."/>
        </authorList>
    </citation>
    <scope>NUCLEOTIDE SEQUENCE [LARGE SCALE GENOMIC DNA]</scope>
    <source>
        <strain evidence="7 8">DSM 14925</strain>
    </source>
</reference>
<evidence type="ECO:0000256" key="1">
    <source>
        <dbReference type="ARBA" id="ARBA00022555"/>
    </source>
</evidence>
<dbReference type="SMART" id="SM00363">
    <property type="entry name" value="S4"/>
    <property type="match status" value="1"/>
</dbReference>
<dbReference type="PIRSF" id="PIRSF038881">
    <property type="entry name" value="RNAbp_HP1423"/>
    <property type="match status" value="1"/>
</dbReference>
<dbReference type="Proteomes" id="UP000562464">
    <property type="component" value="Unassembled WGS sequence"/>
</dbReference>
<comment type="function">
    <text evidence="5">Key component of the ribosome quality control system (RQC), a ribosome-associated complex that mediates the extraction of incompletely synthesized nascent chains from stalled ribosomes and their subsequent degradation. RqcH recruits Ala-charged tRNA, and with RqcP directs the elongation of stalled nascent chains on 50S ribosomal subunits, leading to non-templated C-terminal alanine extensions (Ala tail). The Ala tail promotes nascent chain degradation. RqcP is associated with the translocation-like movement of the peptidyl-tRNA from the A-site into the P-site.</text>
</comment>
<evidence type="ECO:0000259" key="6">
    <source>
        <dbReference type="SMART" id="SM00363"/>
    </source>
</evidence>
<evidence type="ECO:0000256" key="3">
    <source>
        <dbReference type="ARBA" id="ARBA00022884"/>
    </source>
</evidence>
<comment type="caution">
    <text evidence="7">The sequence shown here is derived from an EMBL/GenBank/DDBJ whole genome shotgun (WGS) entry which is preliminary data.</text>
</comment>
<keyword evidence="7" id="KW-0346">Stress response</keyword>
<sequence>MRLDKFLKVSRIIKRRPVAKEVTDKGRVQVNGKLAKAGTSLKIGDLINIRFGNKILEARVLLLTENVRKDDAEKMYEIVKETRINGGSDGPTDE</sequence>
<evidence type="ECO:0000313" key="7">
    <source>
        <dbReference type="EMBL" id="MBB5887333.1"/>
    </source>
</evidence>
<dbReference type="EMBL" id="JACHHV010000002">
    <property type="protein sequence ID" value="MBB5887333.1"/>
    <property type="molecule type" value="Genomic_DNA"/>
</dbReference>
<keyword evidence="2 5" id="KW-0699">rRNA-binding</keyword>
<gene>
    <name evidence="5" type="primary">rqcP</name>
    <name evidence="7" type="ORF">HNQ37_000203</name>
</gene>
<comment type="subunit">
    <text evidence="5">Associates with stalled 50S ribosomal subunits. Binds to RqcH, 23S rRNA and the P-site tRNA. Does not require RqcH for association with 50S subunits.</text>
</comment>
<keyword evidence="1 5" id="KW-0820">tRNA-binding</keyword>
<feature type="domain" description="RNA-binding S4" evidence="6">
    <location>
        <begin position="1"/>
        <end position="61"/>
    </location>
</feature>
<evidence type="ECO:0000256" key="4">
    <source>
        <dbReference type="ARBA" id="ARBA00022917"/>
    </source>
</evidence>
<dbReference type="HAMAP" id="MF_00871">
    <property type="entry name" value="RqcP"/>
    <property type="match status" value="1"/>
</dbReference>
<keyword evidence="4 5" id="KW-0648">Protein biosynthesis</keyword>
<keyword evidence="8" id="KW-1185">Reference proteome</keyword>
<name>A0A841C3C7_9LACT</name>
<dbReference type="RefSeq" id="WP_183538421.1">
    <property type="nucleotide sequence ID" value="NZ_DASWOY010000013.1"/>
</dbReference>
<organism evidence="7 8">
    <name type="scientific">Lactovum miscens</name>
    <dbReference type="NCBI Taxonomy" id="190387"/>
    <lineage>
        <taxon>Bacteria</taxon>
        <taxon>Bacillati</taxon>
        <taxon>Bacillota</taxon>
        <taxon>Bacilli</taxon>
        <taxon>Lactobacillales</taxon>
        <taxon>Streptococcaceae</taxon>
        <taxon>Lactovum</taxon>
    </lineage>
</organism>
<dbReference type="GO" id="GO:0019843">
    <property type="term" value="F:rRNA binding"/>
    <property type="evidence" value="ECO:0007669"/>
    <property type="project" value="UniProtKB-UniRule"/>
</dbReference>
<protein>
    <recommendedName>
        <fullName evidence="5">RQC P-site tRNA stabilizing factor</fullName>
        <shortName evidence="5">RqcP</shortName>
    </recommendedName>
    <alternativeName>
        <fullName evidence="5">Ribosome-associated protein quality control protein P</fullName>
    </alternativeName>
</protein>
<evidence type="ECO:0000313" key="8">
    <source>
        <dbReference type="Proteomes" id="UP000562464"/>
    </source>
</evidence>
<dbReference type="GO" id="GO:0043023">
    <property type="term" value="F:ribosomal large subunit binding"/>
    <property type="evidence" value="ECO:0007669"/>
    <property type="project" value="UniProtKB-UniRule"/>
</dbReference>
<evidence type="ECO:0000256" key="5">
    <source>
        <dbReference type="HAMAP-Rule" id="MF_00871"/>
    </source>
</evidence>
<dbReference type="GO" id="GO:0000049">
    <property type="term" value="F:tRNA binding"/>
    <property type="evidence" value="ECO:0007669"/>
    <property type="project" value="UniProtKB-UniRule"/>
</dbReference>